<keyword evidence="2" id="KW-1185">Reference proteome</keyword>
<organism evidence="1 2">
    <name type="scientific">Enterovirga rhinocerotis</name>
    <dbReference type="NCBI Taxonomy" id="1339210"/>
    <lineage>
        <taxon>Bacteria</taxon>
        <taxon>Pseudomonadati</taxon>
        <taxon>Pseudomonadota</taxon>
        <taxon>Alphaproteobacteria</taxon>
        <taxon>Hyphomicrobiales</taxon>
        <taxon>Methylobacteriaceae</taxon>
        <taxon>Enterovirga</taxon>
    </lineage>
</organism>
<reference evidence="1 2" key="1">
    <citation type="submission" date="2019-03" db="EMBL/GenBank/DDBJ databases">
        <title>Genomic Encyclopedia of Type Strains, Phase IV (KMG-IV): sequencing the most valuable type-strain genomes for metagenomic binning, comparative biology and taxonomic classification.</title>
        <authorList>
            <person name="Goeker M."/>
        </authorList>
    </citation>
    <scope>NUCLEOTIDE SEQUENCE [LARGE SCALE GENOMIC DNA]</scope>
    <source>
        <strain evidence="1 2">DSM 25903</strain>
    </source>
</reference>
<comment type="caution">
    <text evidence="1">The sequence shown here is derived from an EMBL/GenBank/DDBJ whole genome shotgun (WGS) entry which is preliminary data.</text>
</comment>
<evidence type="ECO:0000313" key="1">
    <source>
        <dbReference type="EMBL" id="TDR94178.1"/>
    </source>
</evidence>
<accession>A0A4R7C707</accession>
<dbReference type="Proteomes" id="UP000295122">
    <property type="component" value="Unassembled WGS sequence"/>
</dbReference>
<proteinExistence type="predicted"/>
<dbReference type="AlphaFoldDB" id="A0A4R7C707"/>
<dbReference type="EMBL" id="SNZR01000011">
    <property type="protein sequence ID" value="TDR94178.1"/>
    <property type="molecule type" value="Genomic_DNA"/>
</dbReference>
<gene>
    <name evidence="1" type="ORF">EV668_1456</name>
</gene>
<protein>
    <submittedName>
        <fullName evidence="1">Uncharacterized protein</fullName>
    </submittedName>
</protein>
<evidence type="ECO:0000313" key="2">
    <source>
        <dbReference type="Proteomes" id="UP000295122"/>
    </source>
</evidence>
<name>A0A4R7C707_9HYPH</name>
<sequence length="30" mass="3282">MSLVRCLLEAVARLPGSLRAAMARALRREA</sequence>